<dbReference type="Pfam" id="PF18306">
    <property type="entry name" value="LDcluster4"/>
    <property type="match status" value="1"/>
</dbReference>
<protein>
    <recommendedName>
        <fullName evidence="3">TIGR00725 family protein</fullName>
    </recommendedName>
</protein>
<sequence length="181" mass="17925">MSPRGYVGVVGPGEASPELEAVAEEVGRLLAAHDLVVVCGGLGGVMGAAVRGCHGAGGTSLGLLPGADRRDAHPLLTLSVPTGLGEMRNALLVRSCDAVIGVGMSWGTLSEVALAVRTGVPVVLVGTGTGDEAPDVADVAAVVPPQPGVVPPVLVGGPQAAVERVLTMARPTRRQALGTGH</sequence>
<dbReference type="InterPro" id="IPR052341">
    <property type="entry name" value="LOG_family_nucleotidases"/>
</dbReference>
<evidence type="ECO:0008006" key="3">
    <source>
        <dbReference type="Google" id="ProtNLM"/>
    </source>
</evidence>
<evidence type="ECO:0000313" key="2">
    <source>
        <dbReference type="Proteomes" id="UP000605670"/>
    </source>
</evidence>
<dbReference type="PANTHER" id="PTHR43393:SF3">
    <property type="entry name" value="LYSINE DECARBOXYLASE-LIKE PROTEIN"/>
    <property type="match status" value="1"/>
</dbReference>
<comment type="caution">
    <text evidence="1">The sequence shown here is derived from an EMBL/GenBank/DDBJ whole genome shotgun (WGS) entry which is preliminary data.</text>
</comment>
<keyword evidence="2" id="KW-1185">Reference proteome</keyword>
<dbReference type="SUPFAM" id="SSF102405">
    <property type="entry name" value="MCP/YpsA-like"/>
    <property type="match status" value="1"/>
</dbReference>
<evidence type="ECO:0000313" key="1">
    <source>
        <dbReference type="EMBL" id="GGF45608.1"/>
    </source>
</evidence>
<dbReference type="Proteomes" id="UP000605670">
    <property type="component" value="Unassembled WGS sequence"/>
</dbReference>
<dbReference type="RefSeq" id="WP_188428650.1">
    <property type="nucleotide sequence ID" value="NZ_BAABKH010000005.1"/>
</dbReference>
<reference evidence="1" key="1">
    <citation type="journal article" date="2014" name="Int. J. Syst. Evol. Microbiol.">
        <title>Complete genome sequence of Corynebacterium casei LMG S-19264T (=DSM 44701T), isolated from a smear-ripened cheese.</title>
        <authorList>
            <consortium name="US DOE Joint Genome Institute (JGI-PGF)"/>
            <person name="Walter F."/>
            <person name="Albersmeier A."/>
            <person name="Kalinowski J."/>
            <person name="Ruckert C."/>
        </authorList>
    </citation>
    <scope>NUCLEOTIDE SEQUENCE</scope>
    <source>
        <strain evidence="1">CGMCC 1.12160</strain>
    </source>
</reference>
<gene>
    <name evidence="1" type="ORF">GCM10011366_11660</name>
</gene>
<proteinExistence type="predicted"/>
<dbReference type="AlphaFoldDB" id="A0A917F3P7"/>
<accession>A0A917F3P7</accession>
<name>A0A917F3P7_9MICO</name>
<dbReference type="EMBL" id="BMEM01000001">
    <property type="protein sequence ID" value="GGF45608.1"/>
    <property type="molecule type" value="Genomic_DNA"/>
</dbReference>
<dbReference type="PANTHER" id="PTHR43393">
    <property type="entry name" value="CYTOKININ RIBOSIDE 5'-MONOPHOSPHATE PHOSPHORIBOHYDROLASE"/>
    <property type="match status" value="1"/>
</dbReference>
<dbReference type="Gene3D" id="3.40.50.450">
    <property type="match status" value="1"/>
</dbReference>
<dbReference type="GO" id="GO:0005829">
    <property type="term" value="C:cytosol"/>
    <property type="evidence" value="ECO:0007669"/>
    <property type="project" value="TreeGrafter"/>
</dbReference>
<organism evidence="1 2">
    <name type="scientific">Ornithinimicrobium tianjinense</name>
    <dbReference type="NCBI Taxonomy" id="1195761"/>
    <lineage>
        <taxon>Bacteria</taxon>
        <taxon>Bacillati</taxon>
        <taxon>Actinomycetota</taxon>
        <taxon>Actinomycetes</taxon>
        <taxon>Micrococcales</taxon>
        <taxon>Ornithinimicrobiaceae</taxon>
        <taxon>Ornithinimicrobium</taxon>
    </lineage>
</organism>
<reference evidence="1" key="2">
    <citation type="submission" date="2020-09" db="EMBL/GenBank/DDBJ databases">
        <authorList>
            <person name="Sun Q."/>
            <person name="Zhou Y."/>
        </authorList>
    </citation>
    <scope>NUCLEOTIDE SEQUENCE</scope>
    <source>
        <strain evidence="1">CGMCC 1.12160</strain>
    </source>
</reference>
<dbReference type="InterPro" id="IPR041164">
    <property type="entry name" value="LDcluster4"/>
</dbReference>